<dbReference type="InterPro" id="IPR034660">
    <property type="entry name" value="DinB/YfiT-like"/>
</dbReference>
<sequence length="173" mass="19391">MTENTAGNVSVLATLFAHNAWANQKLLDFCEKLSDAQLSTNAVGGFGTIHETLIHILRAEQGYVERTNGRLPAQPLVRGQALLFDQLRDVARWASDELLQLALATRSDTLVKESDDKSAIEYPLASLLMQSLTHSTEHRTQIAAIITQLGMEPPDMSGWMYMEEHKELREWDL</sequence>
<name>A0A0P9FKK1_9CHLR</name>
<organism evidence="4 5">
    <name type="scientific">Kouleothrix aurantiaca</name>
    <dbReference type="NCBI Taxonomy" id="186479"/>
    <lineage>
        <taxon>Bacteria</taxon>
        <taxon>Bacillati</taxon>
        <taxon>Chloroflexota</taxon>
        <taxon>Chloroflexia</taxon>
        <taxon>Chloroflexales</taxon>
        <taxon>Roseiflexineae</taxon>
        <taxon>Roseiflexaceae</taxon>
        <taxon>Kouleothrix</taxon>
    </lineage>
</organism>
<evidence type="ECO:0000256" key="1">
    <source>
        <dbReference type="ARBA" id="ARBA00008635"/>
    </source>
</evidence>
<feature type="binding site" evidence="3">
    <location>
        <position position="138"/>
    </location>
    <ligand>
        <name>a divalent metal cation</name>
        <dbReference type="ChEBI" id="CHEBI:60240"/>
    </ligand>
</feature>
<evidence type="ECO:0008006" key="6">
    <source>
        <dbReference type="Google" id="ProtNLM"/>
    </source>
</evidence>
<dbReference type="InterPro" id="IPR007837">
    <property type="entry name" value="DinB"/>
</dbReference>
<comment type="similarity">
    <text evidence="1">Belongs to the DinB family.</text>
</comment>
<dbReference type="GO" id="GO:0046872">
    <property type="term" value="F:metal ion binding"/>
    <property type="evidence" value="ECO:0007669"/>
    <property type="project" value="UniProtKB-KW"/>
</dbReference>
<evidence type="ECO:0000313" key="5">
    <source>
        <dbReference type="Proteomes" id="UP000050509"/>
    </source>
</evidence>
<comment type="caution">
    <text evidence="4">The sequence shown here is derived from an EMBL/GenBank/DDBJ whole genome shotgun (WGS) entry which is preliminary data.</text>
</comment>
<evidence type="ECO:0000256" key="2">
    <source>
        <dbReference type="ARBA" id="ARBA00022723"/>
    </source>
</evidence>
<dbReference type="SUPFAM" id="SSF109854">
    <property type="entry name" value="DinB/YfiT-like putative metalloenzymes"/>
    <property type="match status" value="1"/>
</dbReference>
<dbReference type="Gene3D" id="1.20.120.450">
    <property type="entry name" value="dinb family like domain"/>
    <property type="match status" value="1"/>
</dbReference>
<evidence type="ECO:0000256" key="3">
    <source>
        <dbReference type="PIRSR" id="PIRSR607837-1"/>
    </source>
</evidence>
<reference evidence="4 5" key="1">
    <citation type="submission" date="2015-09" db="EMBL/GenBank/DDBJ databases">
        <title>Draft genome sequence of Kouleothrix aurantiaca JCM 19913.</title>
        <authorList>
            <person name="Hemp J."/>
        </authorList>
    </citation>
    <scope>NUCLEOTIDE SEQUENCE [LARGE SCALE GENOMIC DNA]</scope>
    <source>
        <strain evidence="4 5">COM-B</strain>
    </source>
</reference>
<protein>
    <recommendedName>
        <fullName evidence="6">Damage-inducible protein DinB</fullName>
    </recommendedName>
</protein>
<keyword evidence="5" id="KW-1185">Reference proteome</keyword>
<gene>
    <name evidence="4" type="ORF">SE17_07820</name>
</gene>
<dbReference type="PANTHER" id="PTHR37302">
    <property type="entry name" value="SLR1116 PROTEIN"/>
    <property type="match status" value="1"/>
</dbReference>
<dbReference type="Pfam" id="PF05163">
    <property type="entry name" value="DinB"/>
    <property type="match status" value="1"/>
</dbReference>
<feature type="binding site" evidence="3">
    <location>
        <position position="55"/>
    </location>
    <ligand>
        <name>a divalent metal cation</name>
        <dbReference type="ChEBI" id="CHEBI:60240"/>
    </ligand>
</feature>
<dbReference type="PANTHER" id="PTHR37302:SF3">
    <property type="entry name" value="DAMAGE-INDUCIBLE PROTEIN DINB"/>
    <property type="match status" value="1"/>
</dbReference>
<dbReference type="EMBL" id="LJCR01000186">
    <property type="protein sequence ID" value="KPV53740.1"/>
    <property type="molecule type" value="Genomic_DNA"/>
</dbReference>
<keyword evidence="2 3" id="KW-0479">Metal-binding</keyword>
<evidence type="ECO:0000313" key="4">
    <source>
        <dbReference type="EMBL" id="KPV53740.1"/>
    </source>
</evidence>
<dbReference type="Proteomes" id="UP000050509">
    <property type="component" value="Unassembled WGS sequence"/>
</dbReference>
<feature type="binding site" evidence="3">
    <location>
        <position position="134"/>
    </location>
    <ligand>
        <name>a divalent metal cation</name>
        <dbReference type="ChEBI" id="CHEBI:60240"/>
    </ligand>
</feature>
<dbReference type="AlphaFoldDB" id="A0A0P9FKK1"/>
<accession>A0A0P9FKK1</accession>
<proteinExistence type="inferred from homology"/>